<reference evidence="9 10" key="1">
    <citation type="journal article" date="2023" name="Elife">
        <title>Identification of key yeast species and microbe-microbe interactions impacting larval growth of Drosophila in the wild.</title>
        <authorList>
            <person name="Mure A."/>
            <person name="Sugiura Y."/>
            <person name="Maeda R."/>
            <person name="Honda K."/>
            <person name="Sakurai N."/>
            <person name="Takahashi Y."/>
            <person name="Watada M."/>
            <person name="Katoh T."/>
            <person name="Gotoh A."/>
            <person name="Gotoh Y."/>
            <person name="Taniguchi I."/>
            <person name="Nakamura K."/>
            <person name="Hayashi T."/>
            <person name="Katayama T."/>
            <person name="Uemura T."/>
            <person name="Hattori Y."/>
        </authorList>
    </citation>
    <scope>NUCLEOTIDE SEQUENCE [LARGE SCALE GENOMIC DNA]</scope>
    <source>
        <strain evidence="9 10">KH-74</strain>
    </source>
</reference>
<evidence type="ECO:0000256" key="1">
    <source>
        <dbReference type="ARBA" id="ARBA00004123"/>
    </source>
</evidence>
<dbReference type="FunFam" id="1.20.5.170:FF:000053">
    <property type="entry name" value="BZIP transcription factor AtfA"/>
    <property type="match status" value="1"/>
</dbReference>
<evidence type="ECO:0000256" key="5">
    <source>
        <dbReference type="ARBA" id="ARBA00023163"/>
    </source>
</evidence>
<dbReference type="Gene3D" id="1.20.5.170">
    <property type="match status" value="1"/>
</dbReference>
<evidence type="ECO:0000259" key="8">
    <source>
        <dbReference type="PROSITE" id="PS50217"/>
    </source>
</evidence>
<keyword evidence="3" id="KW-0805">Transcription regulation</keyword>
<feature type="compositionally biased region" description="Polar residues" evidence="7">
    <location>
        <begin position="26"/>
        <end position="36"/>
    </location>
</feature>
<dbReference type="Pfam" id="PF00170">
    <property type="entry name" value="bZIP_1"/>
    <property type="match status" value="1"/>
</dbReference>
<dbReference type="AlphaFoldDB" id="A0AAV5RVS4"/>
<feature type="domain" description="BZIP" evidence="8">
    <location>
        <begin position="339"/>
        <end position="400"/>
    </location>
</feature>
<dbReference type="PROSITE" id="PS50217">
    <property type="entry name" value="BZIP"/>
    <property type="match status" value="1"/>
</dbReference>
<feature type="compositionally biased region" description="Low complexity" evidence="7">
    <location>
        <begin position="201"/>
        <end position="220"/>
    </location>
</feature>
<evidence type="ECO:0000313" key="10">
    <source>
        <dbReference type="Proteomes" id="UP001377567"/>
    </source>
</evidence>
<dbReference type="GO" id="GO:0043565">
    <property type="term" value="F:sequence-specific DNA binding"/>
    <property type="evidence" value="ECO:0007669"/>
    <property type="project" value="UniProtKB-ARBA"/>
</dbReference>
<evidence type="ECO:0000256" key="7">
    <source>
        <dbReference type="SAM" id="MobiDB-lite"/>
    </source>
</evidence>
<keyword evidence="5" id="KW-0804">Transcription</keyword>
<dbReference type="SUPFAM" id="SSF57959">
    <property type="entry name" value="Leucine zipper domain"/>
    <property type="match status" value="1"/>
</dbReference>
<dbReference type="GO" id="GO:0001228">
    <property type="term" value="F:DNA-binding transcription activator activity, RNA polymerase II-specific"/>
    <property type="evidence" value="ECO:0007669"/>
    <property type="project" value="UniProtKB-ARBA"/>
</dbReference>
<feature type="region of interest" description="Disordered" evidence="7">
    <location>
        <begin position="288"/>
        <end position="337"/>
    </location>
</feature>
<evidence type="ECO:0000256" key="2">
    <source>
        <dbReference type="ARBA" id="ARBA00007163"/>
    </source>
</evidence>
<feature type="compositionally biased region" description="Low complexity" evidence="7">
    <location>
        <begin position="288"/>
        <end position="310"/>
    </location>
</feature>
<organism evidence="9 10">
    <name type="scientific">Maudiozyma humilis</name>
    <name type="common">Sour dough yeast</name>
    <name type="synonym">Kazachstania humilis</name>
    <dbReference type="NCBI Taxonomy" id="51915"/>
    <lineage>
        <taxon>Eukaryota</taxon>
        <taxon>Fungi</taxon>
        <taxon>Dikarya</taxon>
        <taxon>Ascomycota</taxon>
        <taxon>Saccharomycotina</taxon>
        <taxon>Saccharomycetes</taxon>
        <taxon>Saccharomycetales</taxon>
        <taxon>Saccharomycetaceae</taxon>
        <taxon>Maudiozyma</taxon>
    </lineage>
</organism>
<feature type="region of interest" description="Disordered" evidence="7">
    <location>
        <begin position="26"/>
        <end position="77"/>
    </location>
</feature>
<proteinExistence type="inferred from homology"/>
<comment type="caution">
    <text evidence="9">The sequence shown here is derived from an EMBL/GenBank/DDBJ whole genome shotgun (WGS) entry which is preliminary data.</text>
</comment>
<dbReference type="Proteomes" id="UP001377567">
    <property type="component" value="Unassembled WGS sequence"/>
</dbReference>
<feature type="compositionally biased region" description="Low complexity" evidence="7">
    <location>
        <begin position="322"/>
        <end position="336"/>
    </location>
</feature>
<keyword evidence="10" id="KW-1185">Reference proteome</keyword>
<comment type="similarity">
    <text evidence="2">Belongs to the bZIP family.</text>
</comment>
<dbReference type="InterPro" id="IPR046347">
    <property type="entry name" value="bZIP_sf"/>
</dbReference>
<sequence>MNYDQQYLNEYLGEPGVLADGLKKMPTTQGAVQPSLGQPALDPRQMDIPASNSAPPTGSTSTTTTNTNTNSTNTTGAAPLTNKQLYLLNMNNNPHVMSDPAIQETLSPYFQPFGVDVAHLPMTNPPIFQSALPVYDEPVPRRRISISNGQISQLGEDLETVENLYNTQPPPLPRYHEPQQNRQAQSQQYSEPAQPQWHGEQPPQFAQPFFPQQPQQQQQPLVKQEPLAADAALDGLPRQAFSAAAPVGVTPGGSAGPAGGGSVGSVGSVGATNALPQYALGPQHVQVLPQQPQPQQAQPQQHQQRHPLGQSPQRMEDERTSGDSQSQQSQPQPGTSAWKRARLLERNRIAASKCRQRKKVAQMQLQVDYNRVAKDNAVLRRKIVYYEKLISKFKKFMESHFNICHKSSNSVNDEDKNALKMIQEMLMIDEDVHEVNDNGKIVKLSVKEPSPEDDLLSPTAQPLSDIDDRSENSAA</sequence>
<feature type="region of interest" description="Disordered" evidence="7">
    <location>
        <begin position="446"/>
        <end position="475"/>
    </location>
</feature>
<keyword evidence="6" id="KW-0539">Nucleus</keyword>
<dbReference type="SMART" id="SM00338">
    <property type="entry name" value="BRLZ"/>
    <property type="match status" value="1"/>
</dbReference>
<evidence type="ECO:0000256" key="6">
    <source>
        <dbReference type="ARBA" id="ARBA00023242"/>
    </source>
</evidence>
<name>A0AAV5RVS4_MAUHU</name>
<accession>A0AAV5RVS4</accession>
<feature type="region of interest" description="Disordered" evidence="7">
    <location>
        <begin position="164"/>
        <end position="224"/>
    </location>
</feature>
<comment type="subcellular location">
    <subcellularLocation>
        <location evidence="1">Nucleus</location>
    </subcellularLocation>
</comment>
<dbReference type="InterPro" id="IPR051027">
    <property type="entry name" value="bZIP_transcription_factors"/>
</dbReference>
<evidence type="ECO:0000313" key="9">
    <source>
        <dbReference type="EMBL" id="GMM55548.1"/>
    </source>
</evidence>
<dbReference type="GO" id="GO:0005634">
    <property type="term" value="C:nucleus"/>
    <property type="evidence" value="ECO:0007669"/>
    <property type="project" value="UniProtKB-SubCell"/>
</dbReference>
<dbReference type="PANTHER" id="PTHR19304">
    <property type="entry name" value="CYCLIC-AMP RESPONSE ELEMENT BINDING PROTEIN"/>
    <property type="match status" value="1"/>
</dbReference>
<dbReference type="CDD" id="cd14687">
    <property type="entry name" value="bZIP_ATF2"/>
    <property type="match status" value="1"/>
</dbReference>
<dbReference type="EMBL" id="BTGD01000005">
    <property type="protein sequence ID" value="GMM55548.1"/>
    <property type="molecule type" value="Genomic_DNA"/>
</dbReference>
<feature type="compositionally biased region" description="Basic and acidic residues" evidence="7">
    <location>
        <begin position="466"/>
        <end position="475"/>
    </location>
</feature>
<protein>
    <submittedName>
        <fullName evidence="9">Cst6 protein</fullName>
    </submittedName>
</protein>
<dbReference type="PROSITE" id="PS00036">
    <property type="entry name" value="BZIP_BASIC"/>
    <property type="match status" value="1"/>
</dbReference>
<dbReference type="InterPro" id="IPR004827">
    <property type="entry name" value="bZIP"/>
</dbReference>
<gene>
    <name evidence="9" type="ORF">DAKH74_021640</name>
</gene>
<evidence type="ECO:0000256" key="4">
    <source>
        <dbReference type="ARBA" id="ARBA00023125"/>
    </source>
</evidence>
<feature type="compositionally biased region" description="Low complexity" evidence="7">
    <location>
        <begin position="49"/>
        <end position="77"/>
    </location>
</feature>
<evidence type="ECO:0000256" key="3">
    <source>
        <dbReference type="ARBA" id="ARBA00023015"/>
    </source>
</evidence>
<keyword evidence="4" id="KW-0238">DNA-binding</keyword>
<dbReference type="SUPFAM" id="SSF81995">
    <property type="entry name" value="beta-sandwich domain of Sec23/24"/>
    <property type="match status" value="1"/>
</dbReference>